<comment type="caution">
    <text evidence="1">The sequence shown here is derived from an EMBL/GenBank/DDBJ whole genome shotgun (WGS) entry which is preliminary data.</text>
</comment>
<name>A0ABS0A9U1_9FLAO</name>
<keyword evidence="2" id="KW-1185">Reference proteome</keyword>
<evidence type="ECO:0000313" key="2">
    <source>
        <dbReference type="Proteomes" id="UP001194729"/>
    </source>
</evidence>
<gene>
    <name evidence="1" type="ORF">FNJ87_18205</name>
</gene>
<dbReference type="Pfam" id="PF19494">
    <property type="entry name" value="DUF6029"/>
    <property type="match status" value="1"/>
</dbReference>
<proteinExistence type="predicted"/>
<accession>A0ABS0A9U1</accession>
<reference evidence="1 2" key="1">
    <citation type="submission" date="2020-11" db="EMBL/GenBank/DDBJ databases">
        <title>P. mediterranea TC4 genome.</title>
        <authorList>
            <person name="Molmeret M."/>
        </authorList>
    </citation>
    <scope>NUCLEOTIDE SEQUENCE [LARGE SCALE GENOMIC DNA]</scope>
    <source>
        <strain evidence="1 2">TC4</strain>
    </source>
</reference>
<organism evidence="1 2">
    <name type="scientific">Nonlabens mediterrranea</name>
    <dbReference type="NCBI Taxonomy" id="1419947"/>
    <lineage>
        <taxon>Bacteria</taxon>
        <taxon>Pseudomonadati</taxon>
        <taxon>Bacteroidota</taxon>
        <taxon>Flavobacteriia</taxon>
        <taxon>Flavobacteriales</taxon>
        <taxon>Flavobacteriaceae</taxon>
        <taxon>Nonlabens</taxon>
    </lineage>
</organism>
<protein>
    <submittedName>
        <fullName evidence="1">Uncharacterized protein</fullName>
    </submittedName>
</protein>
<dbReference type="InterPro" id="IPR046070">
    <property type="entry name" value="DUF6029"/>
</dbReference>
<dbReference type="Proteomes" id="UP001194729">
    <property type="component" value="Unassembled WGS sequence"/>
</dbReference>
<sequence>YSAVAAEYAFSPYLSMYVTDLYNYDETDIHYYSVGGSYTKGRTRVAMNYGRQRGGLVCVGGVCRFVPENTGLTLNISTNF</sequence>
<feature type="non-terminal residue" evidence="1">
    <location>
        <position position="1"/>
    </location>
</feature>
<dbReference type="EMBL" id="JADKYU010001005">
    <property type="protein sequence ID" value="MBF4986164.1"/>
    <property type="molecule type" value="Genomic_DNA"/>
</dbReference>
<evidence type="ECO:0000313" key="1">
    <source>
        <dbReference type="EMBL" id="MBF4986164.1"/>
    </source>
</evidence>